<reference evidence="1 2" key="1">
    <citation type="submission" date="2019-02" db="EMBL/GenBank/DDBJ databases">
        <title>Sequencing the genomes of 1000 actinobacteria strains.</title>
        <authorList>
            <person name="Klenk H.-P."/>
        </authorList>
    </citation>
    <scope>NUCLEOTIDE SEQUENCE [LARGE SCALE GENOMIC DNA]</scope>
    <source>
        <strain evidence="1 2">DSM 45162</strain>
    </source>
</reference>
<comment type="caution">
    <text evidence="1">The sequence shown here is derived from an EMBL/GenBank/DDBJ whole genome shotgun (WGS) entry which is preliminary data.</text>
</comment>
<dbReference type="Proteomes" id="UP000292564">
    <property type="component" value="Unassembled WGS sequence"/>
</dbReference>
<keyword evidence="2" id="KW-1185">Reference proteome</keyword>
<protein>
    <submittedName>
        <fullName evidence="1">Uncharacterized protein</fullName>
    </submittedName>
</protein>
<evidence type="ECO:0000313" key="1">
    <source>
        <dbReference type="EMBL" id="RZU54563.1"/>
    </source>
</evidence>
<dbReference type="RefSeq" id="WP_130512898.1">
    <property type="nucleotide sequence ID" value="NZ_SHKY01000001.1"/>
</dbReference>
<dbReference type="OrthoDB" id="3297344at2"/>
<evidence type="ECO:0000313" key="2">
    <source>
        <dbReference type="Proteomes" id="UP000292564"/>
    </source>
</evidence>
<dbReference type="AlphaFoldDB" id="A0A4Q7ZV84"/>
<organism evidence="1 2">
    <name type="scientific">Krasilnikovia cinnamomea</name>
    <dbReference type="NCBI Taxonomy" id="349313"/>
    <lineage>
        <taxon>Bacteria</taxon>
        <taxon>Bacillati</taxon>
        <taxon>Actinomycetota</taxon>
        <taxon>Actinomycetes</taxon>
        <taxon>Micromonosporales</taxon>
        <taxon>Micromonosporaceae</taxon>
        <taxon>Krasilnikovia</taxon>
    </lineage>
</organism>
<sequence length="82" mass="9546">MDFATRIRAAQLRRAHRRIERNARRELETELAAVVTPAERTELAVTLNRHRPQEVWEIREILDRQDQARQHRASGPGGLRAA</sequence>
<name>A0A4Q7ZV84_9ACTN</name>
<dbReference type="EMBL" id="SHKY01000001">
    <property type="protein sequence ID" value="RZU54563.1"/>
    <property type="molecule type" value="Genomic_DNA"/>
</dbReference>
<accession>A0A4Q7ZV84</accession>
<gene>
    <name evidence="1" type="ORF">EV385_6514</name>
</gene>
<proteinExistence type="predicted"/>